<accession>A0A927EZE7</accession>
<dbReference type="Proteomes" id="UP000632289">
    <property type="component" value="Unassembled WGS sequence"/>
</dbReference>
<sequence length="75" mass="8026">MTAAELPAVGTAVRDTGSDRVGVVMAHEGPYVQLRPLLGGLEWDAAPDALVPLDSGERLRAHVAELNARSRRPIR</sequence>
<evidence type="ECO:0000313" key="2">
    <source>
        <dbReference type="Proteomes" id="UP000632289"/>
    </source>
</evidence>
<dbReference type="EMBL" id="JACXYU010000006">
    <property type="protein sequence ID" value="MBD3932800.1"/>
    <property type="molecule type" value="Genomic_DNA"/>
</dbReference>
<keyword evidence="2" id="KW-1185">Reference proteome</keyword>
<protein>
    <submittedName>
        <fullName evidence="1">Uncharacterized protein</fullName>
    </submittedName>
</protein>
<comment type="caution">
    <text evidence="1">The sequence shown here is derived from an EMBL/GenBank/DDBJ whole genome shotgun (WGS) entry which is preliminary data.</text>
</comment>
<dbReference type="RefSeq" id="WP_191210086.1">
    <property type="nucleotide sequence ID" value="NZ_BAABKL010000024.1"/>
</dbReference>
<gene>
    <name evidence="1" type="ORF">IF129_14705</name>
</gene>
<evidence type="ECO:0000313" key="1">
    <source>
        <dbReference type="EMBL" id="MBD3932800.1"/>
    </source>
</evidence>
<proteinExistence type="predicted"/>
<name>A0A927EZE7_9ACTN</name>
<dbReference type="AlphaFoldDB" id="A0A927EZE7"/>
<organism evidence="1 2">
    <name type="scientific">Streptomyces chumphonensis</name>
    <dbReference type="NCBI Taxonomy" id="1214925"/>
    <lineage>
        <taxon>Bacteria</taxon>
        <taxon>Bacillati</taxon>
        <taxon>Actinomycetota</taxon>
        <taxon>Actinomycetes</taxon>
        <taxon>Kitasatosporales</taxon>
        <taxon>Streptomycetaceae</taxon>
        <taxon>Streptomyces</taxon>
    </lineage>
</organism>
<reference evidence="1" key="1">
    <citation type="submission" date="2020-09" db="EMBL/GenBank/DDBJ databases">
        <title>Secondary metabolite and genome analysis of marine Streptomyces chumphonensis KK1-2T.</title>
        <authorList>
            <person name="Phongsopitanun W."/>
            <person name="Kanchanasin P."/>
            <person name="Pittayakhajonwut P."/>
            <person name="Suwanborirux K."/>
            <person name="Tanasupawat S."/>
        </authorList>
    </citation>
    <scope>NUCLEOTIDE SEQUENCE</scope>
    <source>
        <strain evidence="1">KK1-2</strain>
    </source>
</reference>